<dbReference type="EMBL" id="BGZK01000661">
    <property type="protein sequence ID" value="GBP55140.1"/>
    <property type="molecule type" value="Genomic_DNA"/>
</dbReference>
<gene>
    <name evidence="1" type="ORF">EVAR_38021_1</name>
</gene>
<keyword evidence="2" id="KW-1185">Reference proteome</keyword>
<name>A0A4C1WW71_EUMVA</name>
<dbReference type="Proteomes" id="UP000299102">
    <property type="component" value="Unassembled WGS sequence"/>
</dbReference>
<protein>
    <submittedName>
        <fullName evidence="1">Uncharacterized protein</fullName>
    </submittedName>
</protein>
<comment type="caution">
    <text evidence="1">The sequence shown here is derived from an EMBL/GenBank/DDBJ whole genome shotgun (WGS) entry which is preliminary data.</text>
</comment>
<accession>A0A4C1WW71</accession>
<dbReference type="AlphaFoldDB" id="A0A4C1WW71"/>
<proteinExistence type="predicted"/>
<reference evidence="1 2" key="1">
    <citation type="journal article" date="2019" name="Commun. Biol.">
        <title>The bagworm genome reveals a unique fibroin gene that provides high tensile strength.</title>
        <authorList>
            <person name="Kono N."/>
            <person name="Nakamura H."/>
            <person name="Ohtoshi R."/>
            <person name="Tomita M."/>
            <person name="Numata K."/>
            <person name="Arakawa K."/>
        </authorList>
    </citation>
    <scope>NUCLEOTIDE SEQUENCE [LARGE SCALE GENOMIC DNA]</scope>
</reference>
<dbReference type="OrthoDB" id="7471072at2759"/>
<evidence type="ECO:0000313" key="2">
    <source>
        <dbReference type="Proteomes" id="UP000299102"/>
    </source>
</evidence>
<evidence type="ECO:0000313" key="1">
    <source>
        <dbReference type="EMBL" id="GBP55140.1"/>
    </source>
</evidence>
<sequence>MTDGRLQTGLIWRKEDIDIPNNRNIVLFRLCNGKKLKPEEKLKDETGKERVFPCNSTPAGDVREVVPKIENHSSWLRLVRATGRVLQFVDLCRRRESSYAANHK</sequence>
<organism evidence="1 2">
    <name type="scientific">Eumeta variegata</name>
    <name type="common">Bagworm moth</name>
    <name type="synonym">Eumeta japonica</name>
    <dbReference type="NCBI Taxonomy" id="151549"/>
    <lineage>
        <taxon>Eukaryota</taxon>
        <taxon>Metazoa</taxon>
        <taxon>Ecdysozoa</taxon>
        <taxon>Arthropoda</taxon>
        <taxon>Hexapoda</taxon>
        <taxon>Insecta</taxon>
        <taxon>Pterygota</taxon>
        <taxon>Neoptera</taxon>
        <taxon>Endopterygota</taxon>
        <taxon>Lepidoptera</taxon>
        <taxon>Glossata</taxon>
        <taxon>Ditrysia</taxon>
        <taxon>Tineoidea</taxon>
        <taxon>Psychidae</taxon>
        <taxon>Oiketicinae</taxon>
        <taxon>Eumeta</taxon>
    </lineage>
</organism>